<dbReference type="RefSeq" id="WP_184110606.1">
    <property type="nucleotide sequence ID" value="NZ_JACHNY010000001.1"/>
</dbReference>
<evidence type="ECO:0000259" key="2">
    <source>
        <dbReference type="Pfam" id="PF04773"/>
    </source>
</evidence>
<evidence type="ECO:0000256" key="1">
    <source>
        <dbReference type="SAM" id="Phobius"/>
    </source>
</evidence>
<dbReference type="EMBL" id="JACHNY010000001">
    <property type="protein sequence ID" value="MBB4616027.1"/>
    <property type="molecule type" value="Genomic_DNA"/>
</dbReference>
<protein>
    <submittedName>
        <fullName evidence="3">Transmembrane sensor</fullName>
    </submittedName>
</protein>
<proteinExistence type="predicted"/>
<keyword evidence="4" id="KW-1185">Reference proteome</keyword>
<comment type="caution">
    <text evidence="3">The sequence shown here is derived from an EMBL/GenBank/DDBJ whole genome shotgun (WGS) entry which is preliminary data.</text>
</comment>
<keyword evidence="1 3" id="KW-0812">Transmembrane</keyword>
<dbReference type="PIRSF" id="PIRSF018266">
    <property type="entry name" value="FecR"/>
    <property type="match status" value="1"/>
</dbReference>
<dbReference type="Gene3D" id="2.60.120.1440">
    <property type="match status" value="1"/>
</dbReference>
<evidence type="ECO:0000313" key="4">
    <source>
        <dbReference type="Proteomes" id="UP000574769"/>
    </source>
</evidence>
<dbReference type="PANTHER" id="PTHR30273:SF2">
    <property type="entry name" value="PROTEIN FECR"/>
    <property type="match status" value="1"/>
</dbReference>
<keyword evidence="1" id="KW-0472">Membrane</keyword>
<reference evidence="3 4" key="1">
    <citation type="submission" date="2020-08" db="EMBL/GenBank/DDBJ databases">
        <title>Genomic Encyclopedia of Type Strains, Phase IV (KMG-IV): sequencing the most valuable type-strain genomes for metagenomic binning, comparative biology and taxonomic classification.</title>
        <authorList>
            <person name="Goeker M."/>
        </authorList>
    </citation>
    <scope>NUCLEOTIDE SEQUENCE [LARGE SCALE GENOMIC DNA]</scope>
    <source>
        <strain evidence="3 4">DSM 15867</strain>
    </source>
</reference>
<gene>
    <name evidence="3" type="ORF">GGQ96_000133</name>
</gene>
<dbReference type="InterPro" id="IPR012373">
    <property type="entry name" value="Ferrdict_sens_TM"/>
</dbReference>
<dbReference type="GO" id="GO:0016989">
    <property type="term" value="F:sigma factor antagonist activity"/>
    <property type="evidence" value="ECO:0007669"/>
    <property type="project" value="TreeGrafter"/>
</dbReference>
<name>A0A7W7AFD5_9SPHN</name>
<dbReference type="PANTHER" id="PTHR30273">
    <property type="entry name" value="PERIPLASMIC SIGNAL SENSOR AND SIGMA FACTOR ACTIVATOR FECR-RELATED"/>
    <property type="match status" value="1"/>
</dbReference>
<dbReference type="AlphaFoldDB" id="A0A7W7AFD5"/>
<feature type="domain" description="FecR protein" evidence="2">
    <location>
        <begin position="112"/>
        <end position="201"/>
    </location>
</feature>
<feature type="transmembrane region" description="Helical" evidence="1">
    <location>
        <begin position="85"/>
        <end position="103"/>
    </location>
</feature>
<dbReference type="Pfam" id="PF04773">
    <property type="entry name" value="FecR"/>
    <property type="match status" value="1"/>
</dbReference>
<keyword evidence="1" id="KW-1133">Transmembrane helix</keyword>
<dbReference type="InterPro" id="IPR006860">
    <property type="entry name" value="FecR"/>
</dbReference>
<dbReference type="Proteomes" id="UP000574769">
    <property type="component" value="Unassembled WGS sequence"/>
</dbReference>
<organism evidence="3 4">
    <name type="scientific">Sphingomonas abaci</name>
    <dbReference type="NCBI Taxonomy" id="237611"/>
    <lineage>
        <taxon>Bacteria</taxon>
        <taxon>Pseudomonadati</taxon>
        <taxon>Pseudomonadota</taxon>
        <taxon>Alphaproteobacteria</taxon>
        <taxon>Sphingomonadales</taxon>
        <taxon>Sphingomonadaceae</taxon>
        <taxon>Sphingomonas</taxon>
    </lineage>
</organism>
<accession>A0A7W7AFD5</accession>
<evidence type="ECO:0000313" key="3">
    <source>
        <dbReference type="EMBL" id="MBB4616027.1"/>
    </source>
</evidence>
<sequence length="313" mass="33700">MSALGRAGTTEYVDAEALDWALRMAEPRADWDAFLAWLEADPGRSARYDHAVSLLEAATDMVRDQAFSPTVSNHTSSPSPVRRHWIGGAVAAALIAAIGFGVWHERDRSYMVATAAGEQRAIRLADGSSIALAGGSRVRLDPVRPRSASVLAGQVLFRVRHDASDPFHVNVGDLELTDLGTVFDVRLLGDQTHVAVAEGAVMVDPRGPKLRLGPGQSVTEVDGQLRRSQQDAADVGAWRDGRLSYDDAALRDVADDLSRQLGLPITAAPAVAGRTFNGTLEMRGLRDDPSVLGALLGVEVRHEGSEWILDERR</sequence>